<evidence type="ECO:0000313" key="10">
    <source>
        <dbReference type="Proteomes" id="UP000046393"/>
    </source>
</evidence>
<dbReference type="GO" id="GO:0005886">
    <property type="term" value="C:plasma membrane"/>
    <property type="evidence" value="ECO:0007669"/>
    <property type="project" value="UniProtKB-SubCell"/>
</dbReference>
<dbReference type="InterPro" id="IPR002126">
    <property type="entry name" value="Cadherin-like_dom"/>
</dbReference>
<feature type="domain" description="Cadherin" evidence="9">
    <location>
        <begin position="346"/>
        <end position="443"/>
    </location>
</feature>
<dbReference type="STRING" id="451379.A0A0N5ARC1"/>
<evidence type="ECO:0000313" key="11">
    <source>
        <dbReference type="WBParaSite" id="SMUV_0000726401-mRNA-1"/>
    </source>
</evidence>
<dbReference type="Pfam" id="PF00028">
    <property type="entry name" value="Cadherin"/>
    <property type="match status" value="1"/>
</dbReference>
<evidence type="ECO:0000256" key="3">
    <source>
        <dbReference type="ARBA" id="ARBA00022737"/>
    </source>
</evidence>
<dbReference type="AlphaFoldDB" id="A0A0N5ARC1"/>
<dbReference type="InterPro" id="IPR020894">
    <property type="entry name" value="Cadherin_CS"/>
</dbReference>
<keyword evidence="3" id="KW-0677">Repeat</keyword>
<dbReference type="PRINTS" id="PR00205">
    <property type="entry name" value="CADHERIN"/>
</dbReference>
<dbReference type="PROSITE" id="PS50268">
    <property type="entry name" value="CADHERIN_2"/>
    <property type="match status" value="3"/>
</dbReference>
<dbReference type="Gene3D" id="2.60.40.60">
    <property type="entry name" value="Cadherins"/>
    <property type="match status" value="5"/>
</dbReference>
<dbReference type="FunFam" id="2.60.40.60:FF:000104">
    <property type="entry name" value="cadherin-23 isoform X1"/>
    <property type="match status" value="1"/>
</dbReference>
<dbReference type="InterPro" id="IPR015919">
    <property type="entry name" value="Cadherin-like_sf"/>
</dbReference>
<feature type="domain" description="Cadherin" evidence="9">
    <location>
        <begin position="144"/>
        <end position="251"/>
    </location>
</feature>
<evidence type="ECO:0000256" key="7">
    <source>
        <dbReference type="PROSITE-ProRule" id="PRU00043"/>
    </source>
</evidence>
<evidence type="ECO:0000256" key="8">
    <source>
        <dbReference type="SAM" id="Phobius"/>
    </source>
</evidence>
<dbReference type="PANTHER" id="PTHR24026">
    <property type="entry name" value="FAT ATYPICAL CADHERIN-RELATED"/>
    <property type="match status" value="1"/>
</dbReference>
<name>A0A0N5ARC1_9BILA</name>
<dbReference type="PANTHER" id="PTHR24026:SF126">
    <property type="entry name" value="PROTOCADHERIN FAT 4"/>
    <property type="match status" value="1"/>
</dbReference>
<evidence type="ECO:0000259" key="9">
    <source>
        <dbReference type="PROSITE" id="PS50268"/>
    </source>
</evidence>
<evidence type="ECO:0000256" key="6">
    <source>
        <dbReference type="ARBA" id="ARBA00023136"/>
    </source>
</evidence>
<keyword evidence="6 8" id="KW-0472">Membrane</keyword>
<accession>A0A0N5ARC1</accession>
<dbReference type="WBParaSite" id="SMUV_0000726401-mRNA-1">
    <property type="protein sequence ID" value="SMUV_0000726401-mRNA-1"/>
    <property type="gene ID" value="SMUV_0000726401"/>
</dbReference>
<keyword evidence="4 7" id="KW-0106">Calcium</keyword>
<dbReference type="Proteomes" id="UP000046393">
    <property type="component" value="Unplaced"/>
</dbReference>
<dbReference type="SUPFAM" id="SSF49313">
    <property type="entry name" value="Cadherin-like"/>
    <property type="match status" value="4"/>
</dbReference>
<evidence type="ECO:0000256" key="1">
    <source>
        <dbReference type="ARBA" id="ARBA00004370"/>
    </source>
</evidence>
<dbReference type="CDD" id="cd11304">
    <property type="entry name" value="Cadherin_repeat"/>
    <property type="match status" value="2"/>
</dbReference>
<sequence>MSKRTKQIVFTVSIWIRRLLSLMILSWITMINGCLLENDRSSIYVSVLENAAPGSALTNLPIQGVTFGPEPDTQLKLVKGNDIVDLDARQKKLILKKALDRDEGESKFEVVIECKSLTDNDFPQINISTFVSVMDVNDNAPEFEADSYSFKVPEELPIGTIVFTELKATDKDQLGPNSFLTYRILPGENSHYLAIDDPTVPKITVAERIDFEKLTSFEILIEAKDDGDPILSTIVKAHITVIDIDDLNPVFNYDYYTATPSKNGVIEVKPEKIHAVDGDTLGVEIQYSLHGENSEFFAIDNQGTVKALTEYIPSSTLMVKASQVDWADRFAIAVLKISNDSFIHFELPLYSIRVMSNSAINSEVIRLTAVSPQKTNGITYSMSIDNTNNNDTPFMMSPKTGAVRVIKSIKDKFYSYRLTANDGKRLAHSRLDVYIIGSHAPRFDKNDYSFEVGSASFVGQVHATDSDANDSLKYSVVNLQKLFSIDKDGYITKLNDIPAYNELVVACEDSSAQKTLTTVTIRSTKSLLSVTTVLTAIIFLLLIVICVVVVIFVVKRVSMLCRKNECWVTKTGDNAIVISASLDSDNLRTLSMKRNSSKEFVNEESDRDCMNYSHSMMFMASPNQSPNMQSAGRPPLAAAIAQSISLSDTDRTIIANKKPTVYF</sequence>
<comment type="subcellular location">
    <subcellularLocation>
        <location evidence="1">Membrane</location>
    </subcellularLocation>
</comment>
<organism evidence="10 11">
    <name type="scientific">Syphacia muris</name>
    <dbReference type="NCBI Taxonomy" id="451379"/>
    <lineage>
        <taxon>Eukaryota</taxon>
        <taxon>Metazoa</taxon>
        <taxon>Ecdysozoa</taxon>
        <taxon>Nematoda</taxon>
        <taxon>Chromadorea</taxon>
        <taxon>Rhabditida</taxon>
        <taxon>Spirurina</taxon>
        <taxon>Oxyuridomorpha</taxon>
        <taxon>Oxyuroidea</taxon>
        <taxon>Oxyuridae</taxon>
        <taxon>Syphacia</taxon>
    </lineage>
</organism>
<evidence type="ECO:0000256" key="2">
    <source>
        <dbReference type="ARBA" id="ARBA00022692"/>
    </source>
</evidence>
<reference evidence="11" key="1">
    <citation type="submission" date="2017-02" db="UniProtKB">
        <authorList>
            <consortium name="WormBaseParasite"/>
        </authorList>
    </citation>
    <scope>IDENTIFICATION</scope>
</reference>
<dbReference type="PROSITE" id="PS00232">
    <property type="entry name" value="CADHERIN_1"/>
    <property type="match status" value="1"/>
</dbReference>
<keyword evidence="2 8" id="KW-0812">Transmembrane</keyword>
<dbReference type="GO" id="GO:0005509">
    <property type="term" value="F:calcium ion binding"/>
    <property type="evidence" value="ECO:0007669"/>
    <property type="project" value="UniProtKB-UniRule"/>
</dbReference>
<dbReference type="GO" id="GO:0007156">
    <property type="term" value="P:homophilic cell adhesion via plasma membrane adhesion molecules"/>
    <property type="evidence" value="ECO:0007669"/>
    <property type="project" value="InterPro"/>
</dbReference>
<feature type="domain" description="Cadherin" evidence="9">
    <location>
        <begin position="39"/>
        <end position="143"/>
    </location>
</feature>
<proteinExistence type="predicted"/>
<evidence type="ECO:0000256" key="5">
    <source>
        <dbReference type="ARBA" id="ARBA00022989"/>
    </source>
</evidence>
<evidence type="ECO:0000256" key="4">
    <source>
        <dbReference type="ARBA" id="ARBA00022837"/>
    </source>
</evidence>
<keyword evidence="10" id="KW-1185">Reference proteome</keyword>
<feature type="transmembrane region" description="Helical" evidence="8">
    <location>
        <begin position="527"/>
        <end position="554"/>
    </location>
</feature>
<protein>
    <submittedName>
        <fullName evidence="11">Cadherin domain-containing protein</fullName>
    </submittedName>
</protein>
<keyword evidence="5 8" id="KW-1133">Transmembrane helix</keyword>
<dbReference type="SMART" id="SM00112">
    <property type="entry name" value="CA"/>
    <property type="match status" value="2"/>
</dbReference>